<dbReference type="CDD" id="cd00167">
    <property type="entry name" value="SANT"/>
    <property type="match status" value="1"/>
</dbReference>
<reference evidence="3 4" key="1">
    <citation type="journal article" date="2017" name="Environ. Microbiol.">
        <title>Decay of the glycolytic pathway and adaptation to intranuclear parasitism within Enterocytozoonidae microsporidia.</title>
        <authorList>
            <person name="Wiredu Boakye D."/>
            <person name="Jaroenlak P."/>
            <person name="Prachumwat A."/>
            <person name="Williams T.A."/>
            <person name="Bateman K.S."/>
            <person name="Itsathitphaisarn O."/>
            <person name="Sritunyalucksana K."/>
            <person name="Paszkiewicz K.H."/>
            <person name="Moore K.A."/>
            <person name="Stentiford G.D."/>
            <person name="Williams B.A."/>
        </authorList>
    </citation>
    <scope>NUCLEOTIDE SEQUENCE [LARGE SCALE GENOMIC DNA]</scope>
    <source>
        <strain evidence="4">canceri</strain>
    </source>
</reference>
<dbReference type="PROSITE" id="PS50090">
    <property type="entry name" value="MYB_LIKE"/>
    <property type="match status" value="2"/>
</dbReference>
<dbReference type="GO" id="GO:0005634">
    <property type="term" value="C:nucleus"/>
    <property type="evidence" value="ECO:0007669"/>
    <property type="project" value="TreeGrafter"/>
</dbReference>
<dbReference type="Proteomes" id="UP000192501">
    <property type="component" value="Unassembled WGS sequence"/>
</dbReference>
<dbReference type="SMR" id="A0A1X0QH47"/>
<proteinExistence type="predicted"/>
<dbReference type="GO" id="GO:0000978">
    <property type="term" value="F:RNA polymerase II cis-regulatory region sequence-specific DNA binding"/>
    <property type="evidence" value="ECO:0007669"/>
    <property type="project" value="TreeGrafter"/>
</dbReference>
<feature type="domain" description="Myb-like" evidence="1">
    <location>
        <begin position="217"/>
        <end position="267"/>
    </location>
</feature>
<dbReference type="PANTHER" id="PTHR45614">
    <property type="entry name" value="MYB PROTEIN-RELATED"/>
    <property type="match status" value="1"/>
</dbReference>
<feature type="domain" description="HTH myb-type" evidence="2">
    <location>
        <begin position="165"/>
        <end position="220"/>
    </location>
</feature>
<dbReference type="PROSITE" id="PS51294">
    <property type="entry name" value="HTH_MYB"/>
    <property type="match status" value="2"/>
</dbReference>
<organism evidence="3 4">
    <name type="scientific">Hepatospora eriocheir</name>
    <dbReference type="NCBI Taxonomy" id="1081669"/>
    <lineage>
        <taxon>Eukaryota</taxon>
        <taxon>Fungi</taxon>
        <taxon>Fungi incertae sedis</taxon>
        <taxon>Microsporidia</taxon>
        <taxon>Hepatosporidae</taxon>
        <taxon>Hepatospora</taxon>
    </lineage>
</organism>
<gene>
    <name evidence="3" type="primary">MYB</name>
    <name evidence="3" type="ORF">A0H76_1436</name>
</gene>
<sequence>MVRDLFKSESVINNKDSDSKSDKVIQKKDNECINTSKFDESKKDLSKVNEDNTIQNTEPIICQYQIKTNNILTGIEHLNNYFNIFNHSQSFINNQSYNFYQDLIFDNNTLNNNRNNNNSERITRLYNEDLSNNDHISFDYITNQYILEEHRRIISKNHCNKKNKGRSSKKVKWTREEDKRLLLLIKNYGTYDWDIIGKCMLKKTKKQYQDRYNNDLNPSLNKALFTQKEKIKIIKLKYKFGDKWKCIAKGLKNRSENAIKNFYYEFLKTGNINN</sequence>
<dbReference type="InterPro" id="IPR001005">
    <property type="entry name" value="SANT/Myb"/>
</dbReference>
<dbReference type="InterPro" id="IPR009057">
    <property type="entry name" value="Homeodomain-like_sf"/>
</dbReference>
<dbReference type="AlphaFoldDB" id="A0A1X0QH47"/>
<evidence type="ECO:0000259" key="2">
    <source>
        <dbReference type="PROSITE" id="PS51294"/>
    </source>
</evidence>
<dbReference type="Pfam" id="PF13921">
    <property type="entry name" value="Myb_DNA-bind_6"/>
    <property type="match status" value="1"/>
</dbReference>
<dbReference type="InterPro" id="IPR050560">
    <property type="entry name" value="MYB_TF"/>
</dbReference>
<dbReference type="VEuPathDB" id="MicrosporidiaDB:HERIO_1330"/>
<dbReference type="GO" id="GO:0000981">
    <property type="term" value="F:DNA-binding transcription factor activity, RNA polymerase II-specific"/>
    <property type="evidence" value="ECO:0007669"/>
    <property type="project" value="TreeGrafter"/>
</dbReference>
<dbReference type="Gene3D" id="1.10.10.60">
    <property type="entry name" value="Homeodomain-like"/>
    <property type="match status" value="2"/>
</dbReference>
<comment type="caution">
    <text evidence="3">The sequence shown here is derived from an EMBL/GenBank/DDBJ whole genome shotgun (WGS) entry which is preliminary data.</text>
</comment>
<feature type="domain" description="Myb-like" evidence="1">
    <location>
        <begin position="165"/>
        <end position="216"/>
    </location>
</feature>
<evidence type="ECO:0000313" key="3">
    <source>
        <dbReference type="EMBL" id="ORD99082.1"/>
    </source>
</evidence>
<dbReference type="SMART" id="SM00717">
    <property type="entry name" value="SANT"/>
    <property type="match status" value="2"/>
</dbReference>
<dbReference type="VEuPathDB" id="MicrosporidiaDB:A0H76_1436"/>
<evidence type="ECO:0000259" key="1">
    <source>
        <dbReference type="PROSITE" id="PS50090"/>
    </source>
</evidence>
<dbReference type="SUPFAM" id="SSF46689">
    <property type="entry name" value="Homeodomain-like"/>
    <property type="match status" value="1"/>
</dbReference>
<evidence type="ECO:0000313" key="4">
    <source>
        <dbReference type="Proteomes" id="UP000192501"/>
    </source>
</evidence>
<name>A0A1X0QH47_9MICR</name>
<accession>A0A1X0QH47</accession>
<dbReference type="EMBL" id="LTAI01000305">
    <property type="protein sequence ID" value="ORD99082.1"/>
    <property type="molecule type" value="Genomic_DNA"/>
</dbReference>
<protein>
    <submittedName>
        <fullName evidence="3">MYB</fullName>
    </submittedName>
</protein>
<feature type="domain" description="HTH myb-type" evidence="2">
    <location>
        <begin position="221"/>
        <end position="271"/>
    </location>
</feature>
<dbReference type="InterPro" id="IPR017930">
    <property type="entry name" value="Myb_dom"/>
</dbReference>